<keyword evidence="4" id="KW-1185">Reference proteome</keyword>
<evidence type="ECO:0000256" key="2">
    <source>
        <dbReference type="SAM" id="SignalP"/>
    </source>
</evidence>
<evidence type="ECO:0000313" key="4">
    <source>
        <dbReference type="Proteomes" id="UP000789375"/>
    </source>
</evidence>
<keyword evidence="1" id="KW-0175">Coiled coil</keyword>
<reference evidence="3" key="1">
    <citation type="submission" date="2021-06" db="EMBL/GenBank/DDBJ databases">
        <authorList>
            <person name="Kallberg Y."/>
            <person name="Tangrot J."/>
            <person name="Rosling A."/>
        </authorList>
    </citation>
    <scope>NUCLEOTIDE SEQUENCE</scope>
    <source>
        <strain evidence="3">87-6 pot B 2015</strain>
    </source>
</reference>
<feature type="chain" id="PRO_5040292438" evidence="2">
    <location>
        <begin position="26"/>
        <end position="272"/>
    </location>
</feature>
<sequence length="272" mass="31641">MSSSNNKLLLLTMFSVGFLIGGAVGFVGVNQQQQQHQIHDIENDQEQEIDDDDITVVNCKFYNKQSYLSSHHTSFPSPHSSLSNSSTSSVIPKLHQLHIHQKELYKKQQTLHSYIITFNHKYTCLLTETNVFKGYSCLQMSKSKEKLDLLQQKIKCKGKSISDNINGGFGYILEIKNYMKMQMAEMKWLEQFKETYEEKLENSMKELDEMKEEFNECKQRTLREIEEIRVRVEELKYEIGLCGDEEIVKEISEELKIGELTNLLFENGCIEI</sequence>
<evidence type="ECO:0000313" key="3">
    <source>
        <dbReference type="EMBL" id="CAG8591742.1"/>
    </source>
</evidence>
<dbReference type="EMBL" id="CAJVPP010002206">
    <property type="protein sequence ID" value="CAG8591742.1"/>
    <property type="molecule type" value="Genomic_DNA"/>
</dbReference>
<name>A0A9N9C5R4_FUNMO</name>
<feature type="coiled-coil region" evidence="1">
    <location>
        <begin position="193"/>
        <end position="238"/>
    </location>
</feature>
<feature type="signal peptide" evidence="2">
    <location>
        <begin position="1"/>
        <end position="25"/>
    </location>
</feature>
<dbReference type="Proteomes" id="UP000789375">
    <property type="component" value="Unassembled WGS sequence"/>
</dbReference>
<organism evidence="3 4">
    <name type="scientific">Funneliformis mosseae</name>
    <name type="common">Endomycorrhizal fungus</name>
    <name type="synonym">Glomus mosseae</name>
    <dbReference type="NCBI Taxonomy" id="27381"/>
    <lineage>
        <taxon>Eukaryota</taxon>
        <taxon>Fungi</taxon>
        <taxon>Fungi incertae sedis</taxon>
        <taxon>Mucoromycota</taxon>
        <taxon>Glomeromycotina</taxon>
        <taxon>Glomeromycetes</taxon>
        <taxon>Glomerales</taxon>
        <taxon>Glomeraceae</taxon>
        <taxon>Funneliformis</taxon>
    </lineage>
</organism>
<proteinExistence type="predicted"/>
<accession>A0A9N9C5R4</accession>
<protein>
    <submittedName>
        <fullName evidence="3">6129_t:CDS:1</fullName>
    </submittedName>
</protein>
<gene>
    <name evidence="3" type="ORF">FMOSSE_LOCUS8475</name>
</gene>
<keyword evidence="2" id="KW-0732">Signal</keyword>
<evidence type="ECO:0000256" key="1">
    <source>
        <dbReference type="SAM" id="Coils"/>
    </source>
</evidence>
<dbReference type="AlphaFoldDB" id="A0A9N9C5R4"/>
<comment type="caution">
    <text evidence="3">The sequence shown here is derived from an EMBL/GenBank/DDBJ whole genome shotgun (WGS) entry which is preliminary data.</text>
</comment>